<evidence type="ECO:0000313" key="3">
    <source>
        <dbReference type="Proteomes" id="UP000016922"/>
    </source>
</evidence>
<gene>
    <name evidence="2" type="ORF">GLAREA_07443</name>
</gene>
<feature type="region of interest" description="Disordered" evidence="1">
    <location>
        <begin position="795"/>
        <end position="833"/>
    </location>
</feature>
<dbReference type="Proteomes" id="UP000016922">
    <property type="component" value="Unassembled WGS sequence"/>
</dbReference>
<dbReference type="EMBL" id="KE145359">
    <property type="protein sequence ID" value="EPE32310.1"/>
    <property type="molecule type" value="Genomic_DNA"/>
</dbReference>
<feature type="region of interest" description="Disordered" evidence="1">
    <location>
        <begin position="667"/>
        <end position="743"/>
    </location>
</feature>
<feature type="region of interest" description="Disordered" evidence="1">
    <location>
        <begin position="865"/>
        <end position="890"/>
    </location>
</feature>
<dbReference type="OrthoDB" id="3564482at2759"/>
<feature type="compositionally biased region" description="Basic and acidic residues" evidence="1">
    <location>
        <begin position="280"/>
        <end position="292"/>
    </location>
</feature>
<dbReference type="HOGENOM" id="CLU_324405_0_0_1"/>
<protein>
    <submittedName>
        <fullName evidence="2">Uncharacterized protein</fullName>
    </submittedName>
</protein>
<dbReference type="AlphaFoldDB" id="S3D3H7"/>
<feature type="compositionally biased region" description="Basic and acidic residues" evidence="1">
    <location>
        <begin position="305"/>
        <end position="315"/>
    </location>
</feature>
<name>S3D3H7_GLAL2</name>
<dbReference type="GeneID" id="19466496"/>
<evidence type="ECO:0000313" key="2">
    <source>
        <dbReference type="EMBL" id="EPE32310.1"/>
    </source>
</evidence>
<keyword evidence="3" id="KW-1185">Reference proteome</keyword>
<reference evidence="2 3" key="1">
    <citation type="journal article" date="2013" name="BMC Genomics">
        <title>Genomics-driven discovery of the pneumocandin biosynthetic gene cluster in the fungus Glarea lozoyensis.</title>
        <authorList>
            <person name="Chen L."/>
            <person name="Yue Q."/>
            <person name="Zhang X."/>
            <person name="Xiang M."/>
            <person name="Wang C."/>
            <person name="Li S."/>
            <person name="Che Y."/>
            <person name="Ortiz-Lopez F.J."/>
            <person name="Bills G.F."/>
            <person name="Liu X."/>
            <person name="An Z."/>
        </authorList>
    </citation>
    <scope>NUCLEOTIDE SEQUENCE [LARGE SCALE GENOMIC DNA]</scope>
    <source>
        <strain evidence="3">ATCC 20868 / MF5171</strain>
    </source>
</reference>
<evidence type="ECO:0000256" key="1">
    <source>
        <dbReference type="SAM" id="MobiDB-lite"/>
    </source>
</evidence>
<proteinExistence type="predicted"/>
<organism evidence="2 3">
    <name type="scientific">Glarea lozoyensis (strain ATCC 20868 / MF5171)</name>
    <dbReference type="NCBI Taxonomy" id="1116229"/>
    <lineage>
        <taxon>Eukaryota</taxon>
        <taxon>Fungi</taxon>
        <taxon>Dikarya</taxon>
        <taxon>Ascomycota</taxon>
        <taxon>Pezizomycotina</taxon>
        <taxon>Leotiomycetes</taxon>
        <taxon>Helotiales</taxon>
        <taxon>Helotiaceae</taxon>
        <taxon>Glarea</taxon>
    </lineage>
</organism>
<dbReference type="KEGG" id="glz:GLAREA_07443"/>
<sequence length="890" mass="97087">MKFQTASLTGEKVDGVASIFINEADGIEFESPPNGHHYKSYVLAAPGDMITTRTETSLEDEVEEFVDLVVDGVLRATSTPKKGRGKKYTNTVSFDRVLYHRFEGGKKRGLKAGVMEVQLQNSLDDKEAADGQKTLDLGTVELQIWRKYPDALLPKDVVAAWNNVAQNSGESRAGSLEDFPRWSDQNLRLTTGVPQDFEIGFSGDYKTSRVAKDKITEPRLDFRLFTSVKFHLATPATLRGLGFEDVPEYQSASKAPAVQSTIGSEETAKQGRKPLPGAPEKAHKGEKPEKGSKVKTSKAQSSSKSEAKPTGDQKPKKTSKKGKTIKSDDKIIESNVINLEEESEAIMEQFQKASNELLQETATEGGNTKEEPTNKFTPINKGSIDVNQQATSSTTVTTLPLPLVNNQPKSPTKLKKMKPLFVRGVKGSPADQPPKSVLETMMDDAGEIPRVREEAELALLDKFVVVTPTIPGQTPTPSNDEGRSHLHLLSPSELSNKATLEIANMRGNGSIPPNDIHPSLFHSTLVRYGGQANTTGSSTQSFNTSQDRRDAGIALQECYSAVFANPQVNDNSSAGVQLRTPVVPREASLLSDAPTEIVDPEDIARVVAQFVPPTPNTISSPSLNFESSQSRVLGSSAKAIVPANTPRSREQMAIGLGINTEMMDSGNELGPPHTPNVIWSTEQTPDTDDESRFLCRGSPALRGSALQENNLRRGYLSESPTPSRERGSARNHQRTSSASQFSRKVCTDAMGSIDGRIQSPLGVDGVRRTLFSTAVKSSTQSPSLPPDLHVSSASAALSIKRPEKRKPSILAEGDEVSRKLSFPPADRDSDDINKRITAARFRLEAAEKKKAKLDEQDRLAHEVQEMEQAAERLERENEIREATWGRSTED</sequence>
<feature type="region of interest" description="Disordered" evidence="1">
    <location>
        <begin position="252"/>
        <end position="332"/>
    </location>
</feature>
<dbReference type="RefSeq" id="XP_008080322.1">
    <property type="nucleotide sequence ID" value="XM_008082131.1"/>
</dbReference>
<accession>S3D3H7</accession>
<feature type="compositionally biased region" description="Polar residues" evidence="1">
    <location>
        <begin position="252"/>
        <end position="264"/>
    </location>
</feature>
<feature type="region of interest" description="Disordered" evidence="1">
    <location>
        <begin position="362"/>
        <end position="394"/>
    </location>
</feature>